<feature type="region of interest" description="Disordered" evidence="1">
    <location>
        <begin position="1"/>
        <end position="39"/>
    </location>
</feature>
<dbReference type="AlphaFoldDB" id="A0A452I4W1"/>
<reference evidence="2" key="2">
    <citation type="submission" date="2025-08" db="UniProtKB">
        <authorList>
            <consortium name="Ensembl"/>
        </authorList>
    </citation>
    <scope>IDENTIFICATION</scope>
</reference>
<dbReference type="Proteomes" id="UP000291020">
    <property type="component" value="Unassembled WGS sequence"/>
</dbReference>
<evidence type="ECO:0000313" key="3">
    <source>
        <dbReference type="Proteomes" id="UP000291020"/>
    </source>
</evidence>
<protein>
    <submittedName>
        <fullName evidence="2">Uncharacterized protein</fullName>
    </submittedName>
</protein>
<keyword evidence="3" id="KW-1185">Reference proteome</keyword>
<organism evidence="2 3">
    <name type="scientific">Gopherus agassizii</name>
    <name type="common">Agassiz's desert tortoise</name>
    <dbReference type="NCBI Taxonomy" id="38772"/>
    <lineage>
        <taxon>Eukaryota</taxon>
        <taxon>Metazoa</taxon>
        <taxon>Chordata</taxon>
        <taxon>Craniata</taxon>
        <taxon>Vertebrata</taxon>
        <taxon>Euteleostomi</taxon>
        <taxon>Archelosauria</taxon>
        <taxon>Testudinata</taxon>
        <taxon>Testudines</taxon>
        <taxon>Cryptodira</taxon>
        <taxon>Durocryptodira</taxon>
        <taxon>Testudinoidea</taxon>
        <taxon>Testudinidae</taxon>
        <taxon>Gopherus</taxon>
    </lineage>
</organism>
<accession>A0A452I4W1</accession>
<name>A0A452I4W1_9SAUR</name>
<reference evidence="2" key="3">
    <citation type="submission" date="2025-09" db="UniProtKB">
        <authorList>
            <consortium name="Ensembl"/>
        </authorList>
    </citation>
    <scope>IDENTIFICATION</scope>
</reference>
<dbReference type="Ensembl" id="ENSGAGT00000025698.1">
    <property type="protein sequence ID" value="ENSGAGP00000022556.1"/>
    <property type="gene ID" value="ENSGAGG00000016547.1"/>
</dbReference>
<feature type="compositionally biased region" description="Basic and acidic residues" evidence="1">
    <location>
        <begin position="1"/>
        <end position="10"/>
    </location>
</feature>
<feature type="compositionally biased region" description="Polar residues" evidence="1">
    <location>
        <begin position="13"/>
        <end position="30"/>
    </location>
</feature>
<reference evidence="3" key="1">
    <citation type="journal article" date="2017" name="PLoS ONE">
        <title>The Agassiz's desert tortoise genome provides a resource for the conservation of a threatened species.</title>
        <authorList>
            <person name="Tollis M."/>
            <person name="DeNardo D.F."/>
            <person name="Cornelius J.A."/>
            <person name="Dolby G.A."/>
            <person name="Edwards T."/>
            <person name="Henen B.T."/>
            <person name="Karl A.E."/>
            <person name="Murphy R.W."/>
            <person name="Kusumi K."/>
        </authorList>
    </citation>
    <scope>NUCLEOTIDE SEQUENCE [LARGE SCALE GENOMIC DNA]</scope>
</reference>
<sequence length="39" mass="4244">MNKALLKRELGTSVLQSPGHSGGHCSSQSLKYDAEQTKR</sequence>
<proteinExistence type="predicted"/>
<evidence type="ECO:0000313" key="2">
    <source>
        <dbReference type="Ensembl" id="ENSGAGP00000022556.1"/>
    </source>
</evidence>
<evidence type="ECO:0000256" key="1">
    <source>
        <dbReference type="SAM" id="MobiDB-lite"/>
    </source>
</evidence>